<evidence type="ECO:0000259" key="4">
    <source>
        <dbReference type="Pfam" id="PF01494"/>
    </source>
</evidence>
<accession>A0ABV1W589</accession>
<evidence type="ECO:0000256" key="2">
    <source>
        <dbReference type="ARBA" id="ARBA00022630"/>
    </source>
</evidence>
<name>A0ABV1W589_9ACTN</name>
<evidence type="ECO:0000313" key="5">
    <source>
        <dbReference type="EMBL" id="MER6979310.1"/>
    </source>
</evidence>
<evidence type="ECO:0000256" key="3">
    <source>
        <dbReference type="ARBA" id="ARBA00022827"/>
    </source>
</evidence>
<reference evidence="5 6" key="1">
    <citation type="submission" date="2024-06" db="EMBL/GenBank/DDBJ databases">
        <title>The Natural Products Discovery Center: Release of the First 8490 Sequenced Strains for Exploring Actinobacteria Biosynthetic Diversity.</title>
        <authorList>
            <person name="Kalkreuter E."/>
            <person name="Kautsar S.A."/>
            <person name="Yang D."/>
            <person name="Bader C.D."/>
            <person name="Teijaro C.N."/>
            <person name="Fluegel L."/>
            <person name="Davis C.M."/>
            <person name="Simpson J.R."/>
            <person name="Lauterbach L."/>
            <person name="Steele A.D."/>
            <person name="Gui C."/>
            <person name="Meng S."/>
            <person name="Li G."/>
            <person name="Viehrig K."/>
            <person name="Ye F."/>
            <person name="Su P."/>
            <person name="Kiefer A.F."/>
            <person name="Nichols A."/>
            <person name="Cepeda A.J."/>
            <person name="Yan W."/>
            <person name="Fan B."/>
            <person name="Jiang Y."/>
            <person name="Adhikari A."/>
            <person name="Zheng C.-J."/>
            <person name="Schuster L."/>
            <person name="Cowan T.M."/>
            <person name="Smanski M.J."/>
            <person name="Chevrette M.G."/>
            <person name="De Carvalho L.P.S."/>
            <person name="Shen B."/>
        </authorList>
    </citation>
    <scope>NUCLEOTIDE SEQUENCE [LARGE SCALE GENOMIC DNA]</scope>
    <source>
        <strain evidence="5 6">NPDC000634</strain>
    </source>
</reference>
<protein>
    <submittedName>
        <fullName evidence="5">FAD-dependent monooxygenase</fullName>
    </submittedName>
</protein>
<dbReference type="Proteomes" id="UP001458415">
    <property type="component" value="Unassembled WGS sequence"/>
</dbReference>
<dbReference type="PRINTS" id="PR00420">
    <property type="entry name" value="RNGMNOXGNASE"/>
</dbReference>
<dbReference type="EMBL" id="JBEPCU010000350">
    <property type="protein sequence ID" value="MER6979310.1"/>
    <property type="molecule type" value="Genomic_DNA"/>
</dbReference>
<dbReference type="GO" id="GO:0004497">
    <property type="term" value="F:monooxygenase activity"/>
    <property type="evidence" value="ECO:0007669"/>
    <property type="project" value="UniProtKB-KW"/>
</dbReference>
<keyword evidence="3" id="KW-0274">FAD</keyword>
<dbReference type="Pfam" id="PF01494">
    <property type="entry name" value="FAD_binding_3"/>
    <property type="match status" value="1"/>
</dbReference>
<keyword evidence="6" id="KW-1185">Reference proteome</keyword>
<comment type="cofactor">
    <cofactor evidence="1">
        <name>FAD</name>
        <dbReference type="ChEBI" id="CHEBI:57692"/>
    </cofactor>
</comment>
<dbReference type="PANTHER" id="PTHR43004:SF19">
    <property type="entry name" value="BINDING MONOOXYGENASE, PUTATIVE (JCVI)-RELATED"/>
    <property type="match status" value="1"/>
</dbReference>
<comment type="caution">
    <text evidence="5">The sequence shown here is derived from an EMBL/GenBank/DDBJ whole genome shotgun (WGS) entry which is preliminary data.</text>
</comment>
<dbReference type="InterPro" id="IPR036188">
    <property type="entry name" value="FAD/NAD-bd_sf"/>
</dbReference>
<gene>
    <name evidence="5" type="ORF">ABT317_20540</name>
</gene>
<evidence type="ECO:0000313" key="6">
    <source>
        <dbReference type="Proteomes" id="UP001458415"/>
    </source>
</evidence>
<organism evidence="5 6">
    <name type="scientific">Streptomyces carpinensis</name>
    <dbReference type="NCBI Taxonomy" id="66369"/>
    <lineage>
        <taxon>Bacteria</taxon>
        <taxon>Bacillati</taxon>
        <taxon>Actinomycetota</taxon>
        <taxon>Actinomycetes</taxon>
        <taxon>Kitasatosporales</taxon>
        <taxon>Streptomycetaceae</taxon>
        <taxon>Streptomyces</taxon>
    </lineage>
</organism>
<feature type="domain" description="FAD-binding" evidence="4">
    <location>
        <begin position="14"/>
        <end position="341"/>
    </location>
</feature>
<dbReference type="PANTHER" id="PTHR43004">
    <property type="entry name" value="TRK SYSTEM POTASSIUM UPTAKE PROTEIN"/>
    <property type="match status" value="1"/>
</dbReference>
<dbReference type="Pfam" id="PF21274">
    <property type="entry name" value="Rng_hyd_C"/>
    <property type="match status" value="1"/>
</dbReference>
<dbReference type="InterPro" id="IPR002938">
    <property type="entry name" value="FAD-bd"/>
</dbReference>
<keyword evidence="2" id="KW-0285">Flavoprotein</keyword>
<dbReference type="Gene3D" id="3.50.50.60">
    <property type="entry name" value="FAD/NAD(P)-binding domain"/>
    <property type="match status" value="2"/>
</dbReference>
<evidence type="ECO:0000256" key="1">
    <source>
        <dbReference type="ARBA" id="ARBA00001974"/>
    </source>
</evidence>
<dbReference type="SUPFAM" id="SSF51905">
    <property type="entry name" value="FAD/NAD(P)-binding domain"/>
    <property type="match status" value="1"/>
</dbReference>
<dbReference type="Gene3D" id="3.30.70.2450">
    <property type="match status" value="1"/>
</dbReference>
<proteinExistence type="predicted"/>
<sequence length="501" mass="52959">MSDIETARGQTNHPVIIVGGGPVGLWTAHELALAGVPVLVLEGSAERSPHSKALGLHPRTVEVLAMRGRHEEILAGGRRIPNWHFGMLDSRLDFRALPTPFPFLLAFPQSSLEVLLERYAVELGAEIRHGHEVVSLVQDEAAVTLGVRGPDGVYEVTAEYVVGADGTRSTVRKEAGIAFPGAGTTAYGYLGEVVLDNPPGPGFAALNEAGRLLVVPLPDGRYRVTGYDPLNQHRDPLTLEELRDAARRIAGTDFGMRDPSWLTRFGNATRVAAAYRAGRVLLAGDAAHSHFPAGGVGLNVGLQDAMNLGWKLAAVVRSRAGSHLLDTYHLERHLVGAELAEHTLAQSALITGVTPDVTALRSLLSDSIANDPRFSRMLAGKLSGIDTFYDPGDPAAHPLTGTRAHDPEGQGVLPLLHDGRAVLLAMGDTSISGPAAERAAAAGVGVHSSRLAVTGGPAWAGVTAALLRPDGHVWWATGLPAGTEEFIARTVKALENLPARF</sequence>
<dbReference type="Gene3D" id="3.40.30.120">
    <property type="match status" value="1"/>
</dbReference>
<keyword evidence="5" id="KW-0503">Monooxygenase</keyword>
<keyword evidence="5" id="KW-0560">Oxidoreductase</keyword>
<dbReference type="InterPro" id="IPR050641">
    <property type="entry name" value="RIFMO-like"/>
</dbReference>